<evidence type="ECO:0000313" key="3">
    <source>
        <dbReference type="Proteomes" id="UP000250235"/>
    </source>
</evidence>
<reference evidence="2 3" key="1">
    <citation type="journal article" date="2015" name="Proc. Natl. Acad. Sci. U.S.A.">
        <title>The resurrection genome of Boea hygrometrica: A blueprint for survival of dehydration.</title>
        <authorList>
            <person name="Xiao L."/>
            <person name="Yang G."/>
            <person name="Zhang L."/>
            <person name="Yang X."/>
            <person name="Zhao S."/>
            <person name="Ji Z."/>
            <person name="Zhou Q."/>
            <person name="Hu M."/>
            <person name="Wang Y."/>
            <person name="Chen M."/>
            <person name="Xu Y."/>
            <person name="Jin H."/>
            <person name="Xiao X."/>
            <person name="Hu G."/>
            <person name="Bao F."/>
            <person name="Hu Y."/>
            <person name="Wan P."/>
            <person name="Li L."/>
            <person name="Deng X."/>
            <person name="Kuang T."/>
            <person name="Xiang C."/>
            <person name="Zhu J.K."/>
            <person name="Oliver M.J."/>
            <person name="He Y."/>
        </authorList>
    </citation>
    <scope>NUCLEOTIDE SEQUENCE [LARGE SCALE GENOMIC DNA]</scope>
    <source>
        <strain evidence="3">cv. XS01</strain>
    </source>
</reference>
<proteinExistence type="predicted"/>
<organism evidence="2 3">
    <name type="scientific">Dorcoceras hygrometricum</name>
    <dbReference type="NCBI Taxonomy" id="472368"/>
    <lineage>
        <taxon>Eukaryota</taxon>
        <taxon>Viridiplantae</taxon>
        <taxon>Streptophyta</taxon>
        <taxon>Embryophyta</taxon>
        <taxon>Tracheophyta</taxon>
        <taxon>Spermatophyta</taxon>
        <taxon>Magnoliopsida</taxon>
        <taxon>eudicotyledons</taxon>
        <taxon>Gunneridae</taxon>
        <taxon>Pentapetalae</taxon>
        <taxon>asterids</taxon>
        <taxon>lamiids</taxon>
        <taxon>Lamiales</taxon>
        <taxon>Gesneriaceae</taxon>
        <taxon>Didymocarpoideae</taxon>
        <taxon>Trichosporeae</taxon>
        <taxon>Loxocarpinae</taxon>
        <taxon>Dorcoceras</taxon>
    </lineage>
</organism>
<dbReference type="GO" id="GO:0016301">
    <property type="term" value="F:kinase activity"/>
    <property type="evidence" value="ECO:0007669"/>
    <property type="project" value="UniProtKB-KW"/>
</dbReference>
<evidence type="ECO:0000256" key="1">
    <source>
        <dbReference type="SAM" id="MobiDB-lite"/>
    </source>
</evidence>
<dbReference type="EMBL" id="KV010077">
    <property type="protein sequence ID" value="KZV28573.1"/>
    <property type="molecule type" value="Genomic_DNA"/>
</dbReference>
<keyword evidence="3" id="KW-1185">Reference proteome</keyword>
<gene>
    <name evidence="2" type="ORF">F511_33717</name>
</gene>
<feature type="region of interest" description="Disordered" evidence="1">
    <location>
        <begin position="254"/>
        <end position="281"/>
    </location>
</feature>
<name>A0A2Z7B3X3_9LAMI</name>
<dbReference type="Proteomes" id="UP000250235">
    <property type="component" value="Unassembled WGS sequence"/>
</dbReference>
<dbReference type="AlphaFoldDB" id="A0A2Z7B3X3"/>
<accession>A0A2Z7B3X3</accession>
<sequence length="281" mass="31616">MYSCRNTAQKLSHEITKPISDIAREVLFHQHYTYSQLESFQTQSPLLIILQTVKSVLPPSTLVKVGGFISWNLARTQLHIIYLSSQVLHLNLGLPRPTVQRNTRSSCVLTLIIIQSSRLTHYLPTSSNSPPRQHLRDAQRHYTGHPLAMSRYDVYITRTLNAYGAPPGDAPLEPADLPENLQCTSSTNIKLNPIGAFQLCEGWELPIGPHDDINLVAGSRGYGSRLTPHHIIQKQLTDFTKYLNSKFTAEKDYTHTVPPALGQQLRASKSRKKPQESYKSV</sequence>
<evidence type="ECO:0000313" key="2">
    <source>
        <dbReference type="EMBL" id="KZV28573.1"/>
    </source>
</evidence>
<protein>
    <submittedName>
        <fullName evidence="2">Inactive serine/threonine-protein kinase-like</fullName>
    </submittedName>
</protein>
<keyword evidence="2" id="KW-0808">Transferase</keyword>
<keyword evidence="2" id="KW-0418">Kinase</keyword>